<dbReference type="EMBL" id="BOON01000047">
    <property type="protein sequence ID" value="GII25222.1"/>
    <property type="molecule type" value="Genomic_DNA"/>
</dbReference>
<evidence type="ECO:0000313" key="3">
    <source>
        <dbReference type="Proteomes" id="UP000599074"/>
    </source>
</evidence>
<organism evidence="2 3">
    <name type="scientific">Planosporangium mesophilum</name>
    <dbReference type="NCBI Taxonomy" id="689768"/>
    <lineage>
        <taxon>Bacteria</taxon>
        <taxon>Bacillati</taxon>
        <taxon>Actinomycetota</taxon>
        <taxon>Actinomycetes</taxon>
        <taxon>Micromonosporales</taxon>
        <taxon>Micromonosporaceae</taxon>
        <taxon>Planosporangium</taxon>
    </lineage>
</organism>
<protein>
    <submittedName>
        <fullName evidence="2">Uncharacterized protein</fullName>
    </submittedName>
</protein>
<feature type="coiled-coil region" evidence="1">
    <location>
        <begin position="63"/>
        <end position="90"/>
    </location>
</feature>
<evidence type="ECO:0000313" key="2">
    <source>
        <dbReference type="EMBL" id="GII25222.1"/>
    </source>
</evidence>
<accession>A0A8J3X279</accession>
<dbReference type="AlphaFoldDB" id="A0A8J3X279"/>
<gene>
    <name evidence="2" type="ORF">Pme01_48190</name>
</gene>
<comment type="caution">
    <text evidence="2">The sequence shown here is derived from an EMBL/GenBank/DDBJ whole genome shotgun (WGS) entry which is preliminary data.</text>
</comment>
<name>A0A8J3X279_9ACTN</name>
<sequence>MIVAFLAGAVLAVALILAAAYLVRRQRDLARTAVEALREEWLDPFAEHLRGLTEEQRETAHRLDQVRTALTEVQQNLDELNRRFLAVRTEVRRQSDDALAARYRAHLGLLDEGLLKGLVSAGSPVAADRILTKYLRAARALELQTTLLTAADGGRHVRLWLRRRAAGDAPEELDRRVQDALAEVRAWRDDVADHRQAASPPARALADAIALLGTQGDAFMQLGRAVFVNAEARLSVAVLTDSDLAYLEEHPDLVTSPSRALARMRAVMRGRYLDLTPTLRALTRS</sequence>
<dbReference type="Proteomes" id="UP000599074">
    <property type="component" value="Unassembled WGS sequence"/>
</dbReference>
<keyword evidence="1" id="KW-0175">Coiled coil</keyword>
<keyword evidence="3" id="KW-1185">Reference proteome</keyword>
<proteinExistence type="predicted"/>
<evidence type="ECO:0000256" key="1">
    <source>
        <dbReference type="SAM" id="Coils"/>
    </source>
</evidence>
<reference evidence="2" key="1">
    <citation type="submission" date="2021-01" db="EMBL/GenBank/DDBJ databases">
        <title>Whole genome shotgun sequence of Planosporangium mesophilum NBRC 109066.</title>
        <authorList>
            <person name="Komaki H."/>
            <person name="Tamura T."/>
        </authorList>
    </citation>
    <scope>NUCLEOTIDE SEQUENCE</scope>
    <source>
        <strain evidence="2">NBRC 109066</strain>
    </source>
</reference>